<reference evidence="1" key="1">
    <citation type="submission" date="2022-06" db="EMBL/GenBank/DDBJ databases">
        <title>Draft Genome Sequences of Three Actinomyces oris Strains, Isolated from Healthy Human Feces.</title>
        <authorList>
            <person name="Ye Y."/>
            <person name="Liu C."/>
            <person name="Zhao J."/>
            <person name="Xu J."/>
            <person name="Huang H."/>
            <person name="Wang B."/>
            <person name="Wei J."/>
            <person name="Jing X."/>
        </authorList>
    </citation>
    <scope>NUCLEOTIDE SEQUENCE</scope>
    <source>
        <strain evidence="1">CNGBCC1803368</strain>
    </source>
</reference>
<evidence type="ECO:0000313" key="1">
    <source>
        <dbReference type="EMBL" id="MDT0248925.1"/>
    </source>
</evidence>
<dbReference type="InterPro" id="IPR019660">
    <property type="entry name" value="Put_sensory_transdc_reg_YbjN"/>
</dbReference>
<protein>
    <submittedName>
        <fullName evidence="1">YbjN domain-containing protein</fullName>
    </submittedName>
</protein>
<dbReference type="EMBL" id="JAMZMH010000007">
    <property type="protein sequence ID" value="MDT0248925.1"/>
    <property type="molecule type" value="Genomic_DNA"/>
</dbReference>
<dbReference type="RefSeq" id="WP_060957135.1">
    <property type="nucleotide sequence ID" value="NZ_CAURQM010000007.1"/>
</dbReference>
<accession>A0A109WA21</accession>
<proteinExistence type="predicted"/>
<dbReference type="Pfam" id="PF10722">
    <property type="entry name" value="YbjN"/>
    <property type="match status" value="1"/>
</dbReference>
<sequence length="146" mass="16029">MSAQPALTLQRVETWLSQHGITAGPEEDGAVFMGFPGCDIGVYLHDEEDALVVAGMWRGRPAAERLDEMRAFIDAQHRSTYGPDLAVTPAHDPGHLLLSTQMVAYVGAGMSQAQLDAFMDMGLGMTRAFFATVQERFPELVTWEED</sequence>
<evidence type="ECO:0000313" key="2">
    <source>
        <dbReference type="Proteomes" id="UP001180729"/>
    </source>
</evidence>
<dbReference type="Proteomes" id="UP001180729">
    <property type="component" value="Unassembled WGS sequence"/>
</dbReference>
<name>A0A109WA21_9ACTO</name>
<dbReference type="AlphaFoldDB" id="A0A109WA21"/>
<organism evidence="1 2">
    <name type="scientific">Actinomyces oris</name>
    <dbReference type="NCBI Taxonomy" id="544580"/>
    <lineage>
        <taxon>Bacteria</taxon>
        <taxon>Bacillati</taxon>
        <taxon>Actinomycetota</taxon>
        <taxon>Actinomycetes</taxon>
        <taxon>Actinomycetales</taxon>
        <taxon>Actinomycetaceae</taxon>
        <taxon>Actinomyces</taxon>
    </lineage>
</organism>
<gene>
    <name evidence="1" type="ORF">RMW62_07495</name>
</gene>
<comment type="caution">
    <text evidence="1">The sequence shown here is derived from an EMBL/GenBank/DDBJ whole genome shotgun (WGS) entry which is preliminary data.</text>
</comment>
<dbReference type="KEGG" id="aos:AXE84_05480"/>